<gene>
    <name evidence="1" type="ORF">Henu2_gp13</name>
</gene>
<accession>A0A410T480</accession>
<organism evidence="1 2">
    <name type="scientific">Staphylococcus phage Henu2</name>
    <dbReference type="NCBI Taxonomy" id="2492948"/>
    <lineage>
        <taxon>Viruses</taxon>
        <taxon>Duplodnaviria</taxon>
        <taxon>Heunggongvirae</taxon>
        <taxon>Uroviricota</taxon>
        <taxon>Caudoviricetes</taxon>
        <taxon>Azeredovirinae</taxon>
        <taxon>Phietavirus</taxon>
        <taxon>Phietavirus Henu2</taxon>
    </lineage>
</organism>
<dbReference type="EMBL" id="MK211557">
    <property type="protein sequence ID" value="QAU03485.1"/>
    <property type="molecule type" value="Genomic_DNA"/>
</dbReference>
<proteinExistence type="predicted"/>
<keyword evidence="2" id="KW-1185">Reference proteome</keyword>
<sequence length="121" mass="14646">MLQENYCRNTIRSILQKTNLKKPLSREFEQSLIKNLKPGNRIYPGVYNRRFNISIKEIVLIMNAFIDKDIINLRFQIQIDDDLKPEMYTLKTLPHFYYDDENDIDIELDERNYIPVYEVVR</sequence>
<name>A0A410T480_9CAUD</name>
<evidence type="ECO:0000313" key="2">
    <source>
        <dbReference type="Proteomes" id="UP000290296"/>
    </source>
</evidence>
<reference evidence="1 2" key="1">
    <citation type="submission" date="2018-11" db="EMBL/GenBank/DDBJ databases">
        <authorList>
            <person name="Liu Z."/>
            <person name="Teng T."/>
        </authorList>
    </citation>
    <scope>NUCLEOTIDE SEQUENCE [LARGE SCALE GENOMIC DNA]</scope>
</reference>
<protein>
    <submittedName>
        <fullName evidence="1">Uncharacterized protein</fullName>
    </submittedName>
</protein>
<dbReference type="Proteomes" id="UP000290296">
    <property type="component" value="Genome"/>
</dbReference>
<evidence type="ECO:0000313" key="1">
    <source>
        <dbReference type="EMBL" id="QAU03485.1"/>
    </source>
</evidence>